<dbReference type="InterPro" id="IPR018164">
    <property type="entry name" value="Ala-tRNA-synth_IIc_N"/>
</dbReference>
<dbReference type="OrthoDB" id="2423964at2759"/>
<dbReference type="SUPFAM" id="SSF55186">
    <property type="entry name" value="ThrRS/AlaRS common domain"/>
    <property type="match status" value="1"/>
</dbReference>
<dbReference type="InterPro" id="IPR050058">
    <property type="entry name" value="Ala-tRNA_ligase"/>
</dbReference>
<dbReference type="EC" id="6.1.1.7" evidence="3"/>
<dbReference type="InterPro" id="IPR018162">
    <property type="entry name" value="Ala-tRNA-ligase_IIc_anticod-bd"/>
</dbReference>
<comment type="similarity">
    <text evidence="2">Belongs to the class-II aminoacyl-tRNA synthetase family.</text>
</comment>
<dbReference type="InterPro" id="IPR018163">
    <property type="entry name" value="Thr/Ala-tRNA-synth_IIc_edit"/>
</dbReference>
<keyword evidence="11" id="KW-0030">Aminoacyl-tRNA synthetase</keyword>
<gene>
    <name evidence="13" type="ORF">H4R26_004540</name>
</gene>
<dbReference type="CDD" id="cd00673">
    <property type="entry name" value="AlaRS_core"/>
    <property type="match status" value="1"/>
</dbReference>
<evidence type="ECO:0000256" key="7">
    <source>
        <dbReference type="ARBA" id="ARBA00022741"/>
    </source>
</evidence>
<evidence type="ECO:0000256" key="1">
    <source>
        <dbReference type="ARBA" id="ARBA00001947"/>
    </source>
</evidence>
<evidence type="ECO:0000256" key="9">
    <source>
        <dbReference type="ARBA" id="ARBA00022884"/>
    </source>
</evidence>
<keyword evidence="8" id="KW-0067">ATP-binding</keyword>
<dbReference type="PRINTS" id="PR00980">
    <property type="entry name" value="TRNASYNTHALA"/>
</dbReference>
<dbReference type="NCBIfam" id="TIGR00344">
    <property type="entry name" value="alaS"/>
    <property type="match status" value="1"/>
</dbReference>
<dbReference type="Pfam" id="PF01411">
    <property type="entry name" value="tRNA-synt_2c"/>
    <property type="match status" value="1"/>
</dbReference>
<dbReference type="GO" id="GO:0000049">
    <property type="term" value="F:tRNA binding"/>
    <property type="evidence" value="ECO:0007669"/>
    <property type="project" value="UniProtKB-KW"/>
</dbReference>
<keyword evidence="7" id="KW-0547">Nucleotide-binding</keyword>
<evidence type="ECO:0000256" key="3">
    <source>
        <dbReference type="ARBA" id="ARBA00013168"/>
    </source>
</evidence>
<organism evidence="13 14">
    <name type="scientific">Coemansia thaxteri</name>
    <dbReference type="NCBI Taxonomy" id="2663907"/>
    <lineage>
        <taxon>Eukaryota</taxon>
        <taxon>Fungi</taxon>
        <taxon>Fungi incertae sedis</taxon>
        <taxon>Zoopagomycota</taxon>
        <taxon>Kickxellomycotina</taxon>
        <taxon>Kickxellomycetes</taxon>
        <taxon>Kickxellales</taxon>
        <taxon>Kickxellaceae</taxon>
        <taxon>Coemansia</taxon>
    </lineage>
</organism>
<dbReference type="PANTHER" id="PTHR11777">
    <property type="entry name" value="ALANYL-TRNA SYNTHETASE"/>
    <property type="match status" value="1"/>
</dbReference>
<evidence type="ECO:0000259" key="12">
    <source>
        <dbReference type="PROSITE" id="PS50860"/>
    </source>
</evidence>
<keyword evidence="6" id="KW-0436">Ligase</keyword>
<evidence type="ECO:0000256" key="5">
    <source>
        <dbReference type="ARBA" id="ARBA00022555"/>
    </source>
</evidence>
<dbReference type="InterPro" id="IPR045864">
    <property type="entry name" value="aa-tRNA-synth_II/BPL/LPL"/>
</dbReference>
<dbReference type="AlphaFoldDB" id="A0A9W8EDX4"/>
<evidence type="ECO:0000256" key="6">
    <source>
        <dbReference type="ARBA" id="ARBA00022598"/>
    </source>
</evidence>
<comment type="caution">
    <text evidence="13">The sequence shown here is derived from an EMBL/GenBank/DDBJ whole genome shotgun (WGS) entry which is preliminary data.</text>
</comment>
<protein>
    <recommendedName>
        <fullName evidence="4">Alanine--tRNA ligase</fullName>
        <ecNumber evidence="3">6.1.1.7</ecNumber>
    </recommendedName>
</protein>
<dbReference type="InterPro" id="IPR018165">
    <property type="entry name" value="Ala-tRNA-synth_IIc_core"/>
</dbReference>
<proteinExistence type="inferred from homology"/>
<dbReference type="Gene3D" id="3.30.980.10">
    <property type="entry name" value="Threonyl-trna Synthetase, Chain A, domain 2"/>
    <property type="match status" value="1"/>
</dbReference>
<name>A0A9W8EDX4_9FUNG</name>
<dbReference type="InterPro" id="IPR002318">
    <property type="entry name" value="Ala-tRNA-lgiase_IIc"/>
</dbReference>
<keyword evidence="5" id="KW-0820">tRNA-binding</keyword>
<dbReference type="GO" id="GO:0005829">
    <property type="term" value="C:cytosol"/>
    <property type="evidence" value="ECO:0007669"/>
    <property type="project" value="TreeGrafter"/>
</dbReference>
<dbReference type="PROSITE" id="PS50860">
    <property type="entry name" value="AA_TRNA_LIGASE_II_ALA"/>
    <property type="match status" value="1"/>
</dbReference>
<evidence type="ECO:0000256" key="11">
    <source>
        <dbReference type="ARBA" id="ARBA00023146"/>
    </source>
</evidence>
<dbReference type="PANTHER" id="PTHR11777:SF9">
    <property type="entry name" value="ALANINE--TRNA LIGASE, CYTOPLASMIC"/>
    <property type="match status" value="1"/>
</dbReference>
<comment type="cofactor">
    <cofactor evidence="1">
        <name>Zn(2+)</name>
        <dbReference type="ChEBI" id="CHEBI:29105"/>
    </cofactor>
</comment>
<dbReference type="Proteomes" id="UP001150907">
    <property type="component" value="Unassembled WGS sequence"/>
</dbReference>
<reference evidence="13" key="1">
    <citation type="submission" date="2022-07" db="EMBL/GenBank/DDBJ databases">
        <title>Phylogenomic reconstructions and comparative analyses of Kickxellomycotina fungi.</title>
        <authorList>
            <person name="Reynolds N.K."/>
            <person name="Stajich J.E."/>
            <person name="Barry K."/>
            <person name="Grigoriev I.V."/>
            <person name="Crous P."/>
            <person name="Smith M.E."/>
        </authorList>
    </citation>
    <scope>NUCLEOTIDE SEQUENCE</scope>
    <source>
        <strain evidence="13">IMI 214461</strain>
    </source>
</reference>
<evidence type="ECO:0000256" key="8">
    <source>
        <dbReference type="ARBA" id="ARBA00022840"/>
    </source>
</evidence>
<evidence type="ECO:0000313" key="14">
    <source>
        <dbReference type="Proteomes" id="UP001150907"/>
    </source>
</evidence>
<dbReference type="SUPFAM" id="SSF101353">
    <property type="entry name" value="Putative anticodon-binding domain of alanyl-tRNA synthetase (AlaRS)"/>
    <property type="match status" value="1"/>
</dbReference>
<dbReference type="EMBL" id="JANBQF010000510">
    <property type="protein sequence ID" value="KAJ2000594.1"/>
    <property type="molecule type" value="Genomic_DNA"/>
</dbReference>
<dbReference type="SUPFAM" id="SSF55681">
    <property type="entry name" value="Class II aaRS and biotin synthetases"/>
    <property type="match status" value="1"/>
</dbReference>
<dbReference type="Gene3D" id="3.30.930.10">
    <property type="entry name" value="Bira Bifunctional Protein, Domain 2"/>
    <property type="match status" value="1"/>
</dbReference>
<dbReference type="GO" id="GO:0002161">
    <property type="term" value="F:aminoacyl-tRNA deacylase activity"/>
    <property type="evidence" value="ECO:0007669"/>
    <property type="project" value="TreeGrafter"/>
</dbReference>
<dbReference type="GO" id="GO:0005524">
    <property type="term" value="F:ATP binding"/>
    <property type="evidence" value="ECO:0007669"/>
    <property type="project" value="UniProtKB-KW"/>
</dbReference>
<keyword evidence="10" id="KW-0648">Protein biosynthesis</keyword>
<dbReference type="GO" id="GO:0006419">
    <property type="term" value="P:alanyl-tRNA aminoacylation"/>
    <property type="evidence" value="ECO:0007669"/>
    <property type="project" value="InterPro"/>
</dbReference>
<evidence type="ECO:0000256" key="2">
    <source>
        <dbReference type="ARBA" id="ARBA00008226"/>
    </source>
</evidence>
<evidence type="ECO:0000256" key="10">
    <source>
        <dbReference type="ARBA" id="ARBA00022917"/>
    </source>
</evidence>
<feature type="domain" description="Alanyl-transfer RNA synthetases family profile" evidence="12">
    <location>
        <begin position="32"/>
        <end position="644"/>
    </location>
</feature>
<keyword evidence="9" id="KW-0694">RNA-binding</keyword>
<sequence>MQTWVRGCCAASVIRQRVRVAGGFGMRGVCSMTANEVRTRFTEYFVKNGHRRLVSANIVPQNDKSLLFTNAGMVPFKQHFLDPSGAPHKMVTTVQKCVRAGGKHNDLDQVGYTARHHTFFEMLGNFSFGAYGKREAIHMAWKFVREELQLPVERLRVTVLEGDQETYEIWRSEVGVDERRIVRRGEDDNFWSMGAEGPCGPSTEIFWDTQDMRLAESDEERWLEFWNLVFMEYERGSDGALTPLATPCVDTGMGLERMASIMQGVSSNFETNEVAAVVNWVEDEGTPAEGQGNWLALARIVADHVRASAFLIAEGVEPSNTGRGYVLRRMIRRGVRAGRQLGAAPGVLARVAPRVEAAMGAAYPELAMARQRIIAVLEAEERLFQRTLGRGLAELAEIMARKEDGLNRVISGADAYALYDTHGFPLDLTQAVARDGGWTVDVAEFERLQRAGREQSKAARAEGDSGNDAGVVPENDYDLCAGFAPGTVAEAHSVHDTATPLLLAALRAVVGAGVMQAGLVVNARGIRFDFSGTGLSAAQILDVESRINAAALGSTQPERAVFPFHITRESAVAAGTRRIEAVAGVVGTVWLQRQLEHARTAAGALGAARIADLDRSAQGLVASERALRAEVDAWRRTAAEHMHTDSRETLLCARVPASLHVLPPAPPCARLVADRACRLRDAEPGRVHVVVQGTAVAVAVSSQHFSDESAADLLRAVFSVLPGRGGGSRVLAQGRLGNAVAGLADLACLGSDS</sequence>
<evidence type="ECO:0000313" key="13">
    <source>
        <dbReference type="EMBL" id="KAJ2000594.1"/>
    </source>
</evidence>
<keyword evidence="14" id="KW-1185">Reference proteome</keyword>
<evidence type="ECO:0000256" key="4">
    <source>
        <dbReference type="ARBA" id="ARBA00017959"/>
    </source>
</evidence>
<dbReference type="GO" id="GO:0004813">
    <property type="term" value="F:alanine-tRNA ligase activity"/>
    <property type="evidence" value="ECO:0007669"/>
    <property type="project" value="UniProtKB-EC"/>
</dbReference>
<accession>A0A9W8EDX4</accession>
<dbReference type="FunFam" id="3.30.930.10:FF:000004">
    <property type="entry name" value="Alanine--tRNA ligase"/>
    <property type="match status" value="1"/>
</dbReference>